<reference evidence="3 4" key="1">
    <citation type="journal article" date="2004" name="Nature">
        <title>Genome evolution in yeasts.</title>
        <authorList>
            <consortium name="Genolevures"/>
            <person name="Dujon B."/>
            <person name="Sherman D."/>
            <person name="Fischer G."/>
            <person name="Durrens P."/>
            <person name="Casaregola S."/>
            <person name="Lafontaine I."/>
            <person name="de Montigny J."/>
            <person name="Marck C."/>
            <person name="Neuveglise C."/>
            <person name="Talla E."/>
            <person name="Goffard N."/>
            <person name="Frangeul L."/>
            <person name="Aigle M."/>
            <person name="Anthouard V."/>
            <person name="Babour A."/>
            <person name="Barbe V."/>
            <person name="Barnay S."/>
            <person name="Blanchin S."/>
            <person name="Beckerich J.M."/>
            <person name="Beyne E."/>
            <person name="Bleykasten C."/>
            <person name="Boisrame A."/>
            <person name="Boyer J."/>
            <person name="Cattolico L."/>
            <person name="Confanioleri F."/>
            <person name="de Daruvar A."/>
            <person name="Despons L."/>
            <person name="Fabre E."/>
            <person name="Fairhead C."/>
            <person name="Ferry-Dumazet H."/>
            <person name="Groppi A."/>
            <person name="Hantraye F."/>
            <person name="Hennequin C."/>
            <person name="Jauniaux N."/>
            <person name="Joyet P."/>
            <person name="Kachouri R."/>
            <person name="Kerrest A."/>
            <person name="Koszul R."/>
            <person name="Lemaire M."/>
            <person name="Lesur I."/>
            <person name="Ma L."/>
            <person name="Muller H."/>
            <person name="Nicaud J.M."/>
            <person name="Nikolski M."/>
            <person name="Oztas S."/>
            <person name="Ozier-Kalogeropoulos O."/>
            <person name="Pellenz S."/>
            <person name="Potier S."/>
            <person name="Richard G.F."/>
            <person name="Straub M.L."/>
            <person name="Suleau A."/>
            <person name="Swennene D."/>
            <person name="Tekaia F."/>
            <person name="Wesolowski-Louvel M."/>
            <person name="Westhof E."/>
            <person name="Wirth B."/>
            <person name="Zeniou-Meyer M."/>
            <person name="Zivanovic I."/>
            <person name="Bolotin-Fukuhara M."/>
            <person name="Thierry A."/>
            <person name="Bouchier C."/>
            <person name="Caudron B."/>
            <person name="Scarpelli C."/>
            <person name="Gaillardin C."/>
            <person name="Weissenbach J."/>
            <person name="Wincker P."/>
            <person name="Souciet J.L."/>
        </authorList>
    </citation>
    <scope>NUCLEOTIDE SEQUENCE [LARGE SCALE GENOMIC DNA]</scope>
    <source>
        <strain evidence="4">ATCC 8585 / CBS 2359 / DSM 70799 / NBRC 1267 / NRRL Y-1140 / WM37</strain>
    </source>
</reference>
<proteinExistence type="predicted"/>
<organism evidence="3 4">
    <name type="scientific">Kluyveromyces lactis (strain ATCC 8585 / CBS 2359 / DSM 70799 / NBRC 1267 / NRRL Y-1140 / WM37)</name>
    <name type="common">Yeast</name>
    <name type="synonym">Candida sphaerica</name>
    <dbReference type="NCBI Taxonomy" id="284590"/>
    <lineage>
        <taxon>Eukaryota</taxon>
        <taxon>Fungi</taxon>
        <taxon>Dikarya</taxon>
        <taxon>Ascomycota</taxon>
        <taxon>Saccharomycotina</taxon>
        <taxon>Saccharomycetes</taxon>
        <taxon>Saccharomycetales</taxon>
        <taxon>Saccharomycetaceae</taxon>
        <taxon>Kluyveromyces</taxon>
    </lineage>
</organism>
<feature type="compositionally biased region" description="Basic and acidic residues" evidence="2">
    <location>
        <begin position="302"/>
        <end position="313"/>
    </location>
</feature>
<sequence>MENLKQYWNSWWYENDGRKSDKYPLKTRYRGTKTSDRYYKVQKPNTTRASRLRREPEVSEYRKPNPAENGSQPSTWSKIKSLFDSNRRDITELKQAYLDYRLPNTEPSNTQADIDRLVVNERFKKKLLERKYERNMLNELRRGRQPYRRNREHRPSVNSPINHADEVILLRKKLDELEQRLSDAVEELVITKKKLEFVQQKNNLLEELFDDGKMETEYVKSRRNITNLQNSERKPELKQLPRSPSPVLHVDPMFTSSPIRATNNILGEGSPQHVQQHDNFYEKYPRIPKTERLDNYRSSLANHEDDYQDRHAENSLSPVRVDYSKYSSGV</sequence>
<dbReference type="InParanoid" id="Q6CPH9"/>
<dbReference type="OMA" id="NDNENMS"/>
<feature type="compositionally biased region" description="Basic and acidic residues" evidence="2">
    <location>
        <begin position="52"/>
        <end position="65"/>
    </location>
</feature>
<dbReference type="HOGENOM" id="CLU_071874_0_0_1"/>
<dbReference type="EMBL" id="CR382125">
    <property type="protein sequence ID" value="CAG99247.1"/>
    <property type="molecule type" value="Genomic_DNA"/>
</dbReference>
<dbReference type="Proteomes" id="UP000000598">
    <property type="component" value="Chromosome E"/>
</dbReference>
<accession>Q6CPH9</accession>
<dbReference type="KEGG" id="kla:KLLA0_E04753g"/>
<feature type="region of interest" description="Disordered" evidence="2">
    <location>
        <begin position="40"/>
        <end position="76"/>
    </location>
</feature>
<keyword evidence="4" id="KW-1185">Reference proteome</keyword>
<evidence type="ECO:0000313" key="4">
    <source>
        <dbReference type="Proteomes" id="UP000000598"/>
    </source>
</evidence>
<dbReference type="FunCoup" id="Q6CPH9">
    <property type="interactions" value="99"/>
</dbReference>
<evidence type="ECO:0000256" key="2">
    <source>
        <dbReference type="SAM" id="MobiDB-lite"/>
    </source>
</evidence>
<name>Q6CPH9_KLULA</name>
<feature type="region of interest" description="Disordered" evidence="2">
    <location>
        <begin position="301"/>
        <end position="330"/>
    </location>
</feature>
<keyword evidence="1" id="KW-0175">Coiled coil</keyword>
<dbReference type="AlphaFoldDB" id="Q6CPH9"/>
<evidence type="ECO:0000313" key="3">
    <source>
        <dbReference type="EMBL" id="CAG99247.1"/>
    </source>
</evidence>
<gene>
    <name evidence="3" type="ORF">KLLA0_E04753g</name>
</gene>
<evidence type="ECO:0000256" key="1">
    <source>
        <dbReference type="SAM" id="Coils"/>
    </source>
</evidence>
<dbReference type="Pfam" id="PF08537">
    <property type="entry name" value="NBP1"/>
    <property type="match status" value="1"/>
</dbReference>
<dbReference type="eggNOG" id="ENOG502RYR8">
    <property type="taxonomic scope" value="Eukaryota"/>
</dbReference>
<dbReference type="InterPro" id="IPR013743">
    <property type="entry name" value="NBP1/CSA1"/>
</dbReference>
<feature type="coiled-coil region" evidence="1">
    <location>
        <begin position="167"/>
        <end position="194"/>
    </location>
</feature>
<dbReference type="PaxDb" id="284590-Q6CPH9"/>
<protein>
    <submittedName>
        <fullName evidence="3">KLLA0E04753p</fullName>
    </submittedName>
</protein>